<dbReference type="GO" id="GO:0003677">
    <property type="term" value="F:DNA binding"/>
    <property type="evidence" value="ECO:0007669"/>
    <property type="project" value="InterPro"/>
</dbReference>
<dbReference type="InterPro" id="IPR001356">
    <property type="entry name" value="HD"/>
</dbReference>
<feature type="region of interest" description="Disordered" evidence="1">
    <location>
        <begin position="180"/>
        <end position="221"/>
    </location>
</feature>
<comment type="caution">
    <text evidence="2">The sequence shown here is derived from an EMBL/GenBank/DDBJ whole genome shotgun (WGS) entry which is preliminary data.</text>
</comment>
<sequence length="678" mass="74421">MDEFFDFEDAAQAFSSNQSTDLNFDIEDFGPGPYDIDLAFSEPLTDENAFTCLQHYSAAEQSNNDLVAAEHDSSMPDTAMSGGTDLLEFPKFMADPCGNCRRTGIHCKIIREGIRKGSCTSCVALGRTCSLNQQPEEKNGRVCINAGFCPPGTIQDENTDMNDWPVDDTQHSTCPTVNWVPSKSPVQESTIPQSSSAPDLAAMNDENGDGDEGGPKTGARFSREAVKVLRESLKRLTGLNKIQITNWLANARRRGKVRAPRSTSPAVGNHPNAMDIPRKGPMATKNMNPLERWKASPPEHEPASVTAIAQAFQAGTMESWKVATPEIRSRCGFCGTVMDSWSIRVDHLAEHFKGGKSMADWKGDWGFDTQVLDIVENGMPPYAEIQHQARWIVYDDDDPWNQTAADNAEWLMRFKRDVGLCEPSTGPGLPVNEKSWQLCQGGSGFGPPYVAPKENAELQFDGEVPVSMYGKGLAGRWKPPGVVFCSRELEEGLNKFMVQQISSGITPSDESIQQKAREILGQEETAADDMALLEKFKGLHGLFTSPTMPEFSSELLNFPSLNEDDFLQIFDEELAANGLDNWNSPPTNAPSRSRNMMTSPMYHSPLATIPLANFSAQGISGVGQSDNKKAPVGMARDYAEMYRVNAATASPLRRKVSVMAARERCPEGWDDEVGGDCQ</sequence>
<gene>
    <name evidence="2" type="ORF">M7I_0823</name>
</gene>
<accession>H0EEE8</accession>
<evidence type="ECO:0000313" key="2">
    <source>
        <dbReference type="EMBL" id="EHL02861.1"/>
    </source>
</evidence>
<feature type="compositionally biased region" description="Polar residues" evidence="1">
    <location>
        <begin position="180"/>
        <end position="197"/>
    </location>
</feature>
<dbReference type="InterPro" id="IPR009057">
    <property type="entry name" value="Homeodomain-like_sf"/>
</dbReference>
<organism evidence="2 3">
    <name type="scientific">Glarea lozoyensis (strain ATCC 74030 / MF5533)</name>
    <dbReference type="NCBI Taxonomy" id="1104152"/>
    <lineage>
        <taxon>Eukaryota</taxon>
        <taxon>Fungi</taxon>
        <taxon>Dikarya</taxon>
        <taxon>Ascomycota</taxon>
        <taxon>Pezizomycotina</taxon>
        <taxon>Leotiomycetes</taxon>
        <taxon>Helotiales</taxon>
        <taxon>Helotiaceae</taxon>
        <taxon>Glarea</taxon>
    </lineage>
</organism>
<dbReference type="HOGENOM" id="CLU_405459_0_0_1"/>
<protein>
    <submittedName>
        <fullName evidence="2">Uncharacterized protein</fullName>
    </submittedName>
</protein>
<evidence type="ECO:0000256" key="1">
    <source>
        <dbReference type="SAM" id="MobiDB-lite"/>
    </source>
</evidence>
<name>H0EEE8_GLAL7</name>
<dbReference type="EMBL" id="AGUE01000016">
    <property type="protein sequence ID" value="EHL02861.1"/>
    <property type="molecule type" value="Genomic_DNA"/>
</dbReference>
<dbReference type="OrthoDB" id="10056939at2759"/>
<keyword evidence="3" id="KW-1185">Reference proteome</keyword>
<dbReference type="SUPFAM" id="SSF46689">
    <property type="entry name" value="Homeodomain-like"/>
    <property type="match status" value="1"/>
</dbReference>
<dbReference type="Proteomes" id="UP000005446">
    <property type="component" value="Unassembled WGS sequence"/>
</dbReference>
<reference evidence="2 3" key="1">
    <citation type="journal article" date="2012" name="Eukaryot. Cell">
        <title>Genome sequence of the fungus Glarea lozoyensis: the first genome sequence of a species from the Helotiaceae family.</title>
        <authorList>
            <person name="Youssar L."/>
            <person name="Gruening B.A."/>
            <person name="Erxleben A."/>
            <person name="Guenther S."/>
            <person name="Huettel W."/>
        </authorList>
    </citation>
    <scope>NUCLEOTIDE SEQUENCE [LARGE SCALE GENOMIC DNA]</scope>
    <source>
        <strain evidence="3">ATCC 74030 / MF5533</strain>
    </source>
</reference>
<proteinExistence type="predicted"/>
<dbReference type="CDD" id="cd00086">
    <property type="entry name" value="homeodomain"/>
    <property type="match status" value="1"/>
</dbReference>
<dbReference type="InParanoid" id="H0EEE8"/>
<dbReference type="AlphaFoldDB" id="H0EEE8"/>
<feature type="region of interest" description="Disordered" evidence="1">
    <location>
        <begin position="253"/>
        <end position="281"/>
    </location>
</feature>
<evidence type="ECO:0000313" key="3">
    <source>
        <dbReference type="Proteomes" id="UP000005446"/>
    </source>
</evidence>